<dbReference type="Proteomes" id="UP000295678">
    <property type="component" value="Unassembled WGS sequence"/>
</dbReference>
<organism evidence="3 4">
    <name type="scientific">Tepidamorphus gemmatus</name>
    <dbReference type="NCBI Taxonomy" id="747076"/>
    <lineage>
        <taxon>Bacteria</taxon>
        <taxon>Pseudomonadati</taxon>
        <taxon>Pseudomonadota</taxon>
        <taxon>Alphaproteobacteria</taxon>
        <taxon>Hyphomicrobiales</taxon>
        <taxon>Tepidamorphaceae</taxon>
        <taxon>Tepidamorphus</taxon>
    </lineage>
</organism>
<dbReference type="EMBL" id="SMAK01000006">
    <property type="protein sequence ID" value="TCT09878.1"/>
    <property type="molecule type" value="Genomic_DNA"/>
</dbReference>
<feature type="domain" description="Glycosyltransferase subfamily 4-like N-terminal" evidence="2">
    <location>
        <begin position="67"/>
        <end position="165"/>
    </location>
</feature>
<dbReference type="Gene3D" id="3.40.50.2000">
    <property type="entry name" value="Glycogen Phosphorylase B"/>
    <property type="match status" value="2"/>
</dbReference>
<keyword evidence="4" id="KW-1185">Reference proteome</keyword>
<evidence type="ECO:0000313" key="4">
    <source>
        <dbReference type="Proteomes" id="UP000295678"/>
    </source>
</evidence>
<comment type="caution">
    <text evidence="3">The sequence shown here is derived from an EMBL/GenBank/DDBJ whole genome shotgun (WGS) entry which is preliminary data.</text>
</comment>
<feature type="domain" description="Glycosyl transferase family 1" evidence="1">
    <location>
        <begin position="172"/>
        <end position="331"/>
    </location>
</feature>
<evidence type="ECO:0000259" key="1">
    <source>
        <dbReference type="Pfam" id="PF00534"/>
    </source>
</evidence>
<protein>
    <submittedName>
        <fullName evidence="3">Glycosyltransferase involved in cell wall biosynthesis</fullName>
    </submittedName>
</protein>
<dbReference type="PANTHER" id="PTHR45947">
    <property type="entry name" value="SULFOQUINOVOSYL TRANSFERASE SQD2"/>
    <property type="match status" value="1"/>
</dbReference>
<sequence>MRLAIILPRHMHYAADRATSVDLCARDFVVHSRFRPGITVIGEAVASPFADAPFIGVAGIGRRFGPVGFGDRSFAPVAEAIRQAKPEAILVHQYPLAAARVARAFPGIPVILQRHNHLPARSGVHRVWRDRAFRNLALVAFVSETARRSYTGKARSAVTYNGIDTRAFVPGPKQRTVLFAGRAVPEKGVEIFAKAAAAALASRPDWRAVMALGGGRSVAASVAAVRRHLAPLGPRAELMFDLPHATVMGLFAQAEIAVVPSVWAEPFGRTALEAMTCGAAVISSGRGGLTEVTGETAITTGTVDPADFAAAIARLIDTPTERARLQAEGRARAVERFDIRIVTAAFDGLLAEVAGAV</sequence>
<dbReference type="PANTHER" id="PTHR45947:SF3">
    <property type="entry name" value="SULFOQUINOVOSYL TRANSFERASE SQD2"/>
    <property type="match status" value="1"/>
</dbReference>
<dbReference type="RefSeq" id="WP_132806711.1">
    <property type="nucleotide sequence ID" value="NZ_SMAK01000006.1"/>
</dbReference>
<evidence type="ECO:0000313" key="3">
    <source>
        <dbReference type="EMBL" id="TCT09878.1"/>
    </source>
</evidence>
<accession>A0A4V6NZP2</accession>
<dbReference type="InterPro" id="IPR028098">
    <property type="entry name" value="Glyco_trans_4-like_N"/>
</dbReference>
<dbReference type="CDD" id="cd03801">
    <property type="entry name" value="GT4_PimA-like"/>
    <property type="match status" value="1"/>
</dbReference>
<dbReference type="Pfam" id="PF13439">
    <property type="entry name" value="Glyco_transf_4"/>
    <property type="match status" value="1"/>
</dbReference>
<dbReference type="InterPro" id="IPR001296">
    <property type="entry name" value="Glyco_trans_1"/>
</dbReference>
<evidence type="ECO:0000259" key="2">
    <source>
        <dbReference type="Pfam" id="PF13439"/>
    </source>
</evidence>
<dbReference type="OrthoDB" id="9807414at2"/>
<reference evidence="3 4" key="1">
    <citation type="submission" date="2019-03" db="EMBL/GenBank/DDBJ databases">
        <title>Genomic Encyclopedia of Type Strains, Phase IV (KMG-IV): sequencing the most valuable type-strain genomes for metagenomic binning, comparative biology and taxonomic classification.</title>
        <authorList>
            <person name="Goeker M."/>
        </authorList>
    </citation>
    <scope>NUCLEOTIDE SEQUENCE [LARGE SCALE GENOMIC DNA]</scope>
    <source>
        <strain evidence="3 4">DSM 19345</strain>
    </source>
</reference>
<keyword evidence="3" id="KW-0808">Transferase</keyword>
<dbReference type="AlphaFoldDB" id="A0A4V6NZP2"/>
<proteinExistence type="predicted"/>
<dbReference type="SUPFAM" id="SSF53756">
    <property type="entry name" value="UDP-Glycosyltransferase/glycogen phosphorylase"/>
    <property type="match status" value="1"/>
</dbReference>
<dbReference type="InterPro" id="IPR050194">
    <property type="entry name" value="Glycosyltransferase_grp1"/>
</dbReference>
<dbReference type="Pfam" id="PF00534">
    <property type="entry name" value="Glycos_transf_1"/>
    <property type="match status" value="1"/>
</dbReference>
<dbReference type="GO" id="GO:0016757">
    <property type="term" value="F:glycosyltransferase activity"/>
    <property type="evidence" value="ECO:0007669"/>
    <property type="project" value="InterPro"/>
</dbReference>
<name>A0A4V6NZP2_9HYPH</name>
<gene>
    <name evidence="3" type="ORF">EDC22_10672</name>
</gene>